<dbReference type="InterPro" id="IPR002624">
    <property type="entry name" value="DCK/DGK"/>
</dbReference>
<dbReference type="CDD" id="cd01673">
    <property type="entry name" value="dNK"/>
    <property type="match status" value="1"/>
</dbReference>
<dbReference type="Pfam" id="PF01712">
    <property type="entry name" value="dNK"/>
    <property type="match status" value="1"/>
</dbReference>
<dbReference type="GO" id="GO:0019136">
    <property type="term" value="F:deoxynucleoside kinase activity"/>
    <property type="evidence" value="ECO:0007669"/>
    <property type="project" value="InterPro"/>
</dbReference>
<organism evidence="2">
    <name type="scientific">viral metagenome</name>
    <dbReference type="NCBI Taxonomy" id="1070528"/>
    <lineage>
        <taxon>unclassified sequences</taxon>
        <taxon>metagenomes</taxon>
        <taxon>organismal metagenomes</taxon>
    </lineage>
</organism>
<sequence length="210" mass="25025">MKFFVIEGNVGTGKTTFLKKMKERYDDIIIIEEPVDEWYNVKDEDDVSLFERFYTDPKNYGYLFQTNVLATRFKKILDTIRMYSSQNKIILCERSILTDKHIFVAAALELGSLNKMEAEVFNNLYNICLYSTHMKVDSIVYLQCDPTISYERLKKRNRKGEESVHFDYIKLLHEKHEDWLINKKSDIPIYVVDNTYEPDFVNIYSFLKKM</sequence>
<proteinExistence type="predicted"/>
<evidence type="ECO:0000259" key="1">
    <source>
        <dbReference type="Pfam" id="PF01712"/>
    </source>
</evidence>
<dbReference type="InterPro" id="IPR031314">
    <property type="entry name" value="DNK_dom"/>
</dbReference>
<dbReference type="InterPro" id="IPR027417">
    <property type="entry name" value="P-loop_NTPase"/>
</dbReference>
<dbReference type="SUPFAM" id="SSF52540">
    <property type="entry name" value="P-loop containing nucleoside triphosphate hydrolases"/>
    <property type="match status" value="1"/>
</dbReference>
<dbReference type="PANTHER" id="PTHR10513">
    <property type="entry name" value="DEOXYNUCLEOSIDE KINASE"/>
    <property type="match status" value="1"/>
</dbReference>
<protein>
    <recommendedName>
        <fullName evidence="1">Deoxynucleoside kinase domain-containing protein</fullName>
    </recommendedName>
</protein>
<name>A0A6C0BQ52_9ZZZZ</name>
<evidence type="ECO:0000313" key="2">
    <source>
        <dbReference type="EMBL" id="QHS94316.1"/>
    </source>
</evidence>
<accession>A0A6C0BQ52</accession>
<dbReference type="GO" id="GO:0005737">
    <property type="term" value="C:cytoplasm"/>
    <property type="evidence" value="ECO:0007669"/>
    <property type="project" value="TreeGrafter"/>
</dbReference>
<dbReference type="Gene3D" id="3.40.50.300">
    <property type="entry name" value="P-loop containing nucleotide triphosphate hydrolases"/>
    <property type="match status" value="1"/>
</dbReference>
<dbReference type="EMBL" id="MN739219">
    <property type="protein sequence ID" value="QHS94316.1"/>
    <property type="molecule type" value="Genomic_DNA"/>
</dbReference>
<dbReference type="PANTHER" id="PTHR10513:SF35">
    <property type="entry name" value="DEOXYADENOSINE KINASE"/>
    <property type="match status" value="1"/>
</dbReference>
<feature type="domain" description="Deoxynucleoside kinase" evidence="1">
    <location>
        <begin position="4"/>
        <end position="202"/>
    </location>
</feature>
<dbReference type="GO" id="GO:0005524">
    <property type="term" value="F:ATP binding"/>
    <property type="evidence" value="ECO:0007669"/>
    <property type="project" value="InterPro"/>
</dbReference>
<reference evidence="2" key="1">
    <citation type="journal article" date="2020" name="Nature">
        <title>Giant virus diversity and host interactions through global metagenomics.</title>
        <authorList>
            <person name="Schulz F."/>
            <person name="Roux S."/>
            <person name="Paez-Espino D."/>
            <person name="Jungbluth S."/>
            <person name="Walsh D.A."/>
            <person name="Denef V.J."/>
            <person name="McMahon K.D."/>
            <person name="Konstantinidis K.T."/>
            <person name="Eloe-Fadrosh E.A."/>
            <person name="Kyrpides N.C."/>
            <person name="Woyke T."/>
        </authorList>
    </citation>
    <scope>NUCLEOTIDE SEQUENCE</scope>
    <source>
        <strain evidence="2">GVMAG-M-3300018416-26</strain>
    </source>
</reference>
<dbReference type="InterPro" id="IPR050566">
    <property type="entry name" value="Deoxyribonucleoside_kinase"/>
</dbReference>
<dbReference type="AlphaFoldDB" id="A0A6C0BQ52"/>
<dbReference type="PIRSF" id="PIRSF000705">
    <property type="entry name" value="DNK"/>
    <property type="match status" value="1"/>
</dbReference>